<dbReference type="Pfam" id="PF00149">
    <property type="entry name" value="Metallophos"/>
    <property type="match status" value="1"/>
</dbReference>
<feature type="non-terminal residue" evidence="5">
    <location>
        <position position="329"/>
    </location>
</feature>
<dbReference type="InterPro" id="IPR004843">
    <property type="entry name" value="Calcineurin-like_PHP"/>
</dbReference>
<evidence type="ECO:0000256" key="1">
    <source>
        <dbReference type="ARBA" id="ARBA00022723"/>
    </source>
</evidence>
<feature type="transmembrane region" description="Helical" evidence="3">
    <location>
        <begin position="7"/>
        <end position="26"/>
    </location>
</feature>
<keyword evidence="3" id="KW-0812">Transmembrane</keyword>
<organism evidence="5 6">
    <name type="scientific">Candidatus Barnesiella excrementipullorum</name>
    <dbReference type="NCBI Taxonomy" id="2838479"/>
    <lineage>
        <taxon>Bacteria</taxon>
        <taxon>Pseudomonadati</taxon>
        <taxon>Bacteroidota</taxon>
        <taxon>Bacteroidia</taxon>
        <taxon>Bacteroidales</taxon>
        <taxon>Barnesiellaceae</taxon>
        <taxon>Barnesiella</taxon>
    </lineage>
</organism>
<dbReference type="Gene3D" id="3.60.21.10">
    <property type="match status" value="1"/>
</dbReference>
<dbReference type="GO" id="GO:0008758">
    <property type="term" value="F:UDP-2,3-diacylglucosamine hydrolase activity"/>
    <property type="evidence" value="ECO:0007669"/>
    <property type="project" value="TreeGrafter"/>
</dbReference>
<feature type="transmembrane region" description="Helical" evidence="3">
    <location>
        <begin position="38"/>
        <end position="59"/>
    </location>
</feature>
<dbReference type="PANTHER" id="PTHR31302:SF31">
    <property type="entry name" value="PHOSPHODIESTERASE YAEI"/>
    <property type="match status" value="1"/>
</dbReference>
<name>A0A9D1VQU6_9BACT</name>
<dbReference type="EMBL" id="DXFB01000079">
    <property type="protein sequence ID" value="HIX45151.1"/>
    <property type="molecule type" value="Genomic_DNA"/>
</dbReference>
<dbReference type="SUPFAM" id="SSF56300">
    <property type="entry name" value="Metallo-dependent phosphatases"/>
    <property type="match status" value="1"/>
</dbReference>
<evidence type="ECO:0000256" key="3">
    <source>
        <dbReference type="SAM" id="Phobius"/>
    </source>
</evidence>
<keyword evidence="3" id="KW-0472">Membrane</keyword>
<dbReference type="AlphaFoldDB" id="A0A9D1VQU6"/>
<dbReference type="PANTHER" id="PTHR31302">
    <property type="entry name" value="TRANSMEMBRANE PROTEIN WITH METALLOPHOSPHOESTERASE DOMAIN-RELATED"/>
    <property type="match status" value="1"/>
</dbReference>
<feature type="transmembrane region" description="Helical" evidence="3">
    <location>
        <begin position="71"/>
        <end position="95"/>
    </location>
</feature>
<dbReference type="Proteomes" id="UP000824246">
    <property type="component" value="Unassembled WGS sequence"/>
</dbReference>
<feature type="domain" description="Calcineurin-like phosphoesterase" evidence="4">
    <location>
        <begin position="151"/>
        <end position="329"/>
    </location>
</feature>
<keyword evidence="3" id="KW-1133">Transmembrane helix</keyword>
<reference evidence="5" key="2">
    <citation type="submission" date="2021-04" db="EMBL/GenBank/DDBJ databases">
        <authorList>
            <person name="Gilroy R."/>
        </authorList>
    </citation>
    <scope>NUCLEOTIDE SEQUENCE</scope>
    <source>
        <strain evidence="5">ChiHjej12B11-16260</strain>
    </source>
</reference>
<keyword evidence="2" id="KW-0378">Hydrolase</keyword>
<keyword evidence="1" id="KW-0479">Metal-binding</keyword>
<reference evidence="5" key="1">
    <citation type="journal article" date="2021" name="PeerJ">
        <title>Extensive microbial diversity within the chicken gut microbiome revealed by metagenomics and culture.</title>
        <authorList>
            <person name="Gilroy R."/>
            <person name="Ravi A."/>
            <person name="Getino M."/>
            <person name="Pursley I."/>
            <person name="Horton D.L."/>
            <person name="Alikhan N.F."/>
            <person name="Baker D."/>
            <person name="Gharbi K."/>
            <person name="Hall N."/>
            <person name="Watson M."/>
            <person name="Adriaenssens E.M."/>
            <person name="Foster-Nyarko E."/>
            <person name="Jarju S."/>
            <person name="Secka A."/>
            <person name="Antonio M."/>
            <person name="Oren A."/>
            <person name="Chaudhuri R.R."/>
            <person name="La Ragione R."/>
            <person name="Hildebrand F."/>
            <person name="Pallen M.J."/>
        </authorList>
    </citation>
    <scope>NUCLEOTIDE SEQUENCE</scope>
    <source>
        <strain evidence="5">ChiHjej12B11-16260</strain>
    </source>
</reference>
<dbReference type="InterPro" id="IPR029052">
    <property type="entry name" value="Metallo-depent_PP-like"/>
</dbReference>
<sequence length="329" mass="37049">MMGSIEYCISIAVTGLLSLAADYYTARRLVRPRWGKGAMAAFMYAHIAILAILCTLGTLAAHGGLQAHIPILMWVMYAYFLMYLPKFCYAAISWIDFLRRPAGRAGSYIGVVVSCIMIILLVGACINRTRIEVKEVTVESDNLPPSFDGYRIVQFSDAHLETLFSNRFAQRIVETINRQNADLVCFTGDLVNRMAVEVIPYKDILSHITARDGVYSIMGNHDYGDYVKWSKPQEQATNIDLLHTLESELGWILLDNSSTCLVRGNDTIALIGVENWGEPPFPQHGRLKEAYPDLNDNRYKILLSHNPRHWRAEVLPESNIDLTLSGHTH</sequence>
<accession>A0A9D1VQU6</accession>
<gene>
    <name evidence="5" type="ORF">H9982_02910</name>
</gene>
<evidence type="ECO:0000256" key="2">
    <source>
        <dbReference type="ARBA" id="ARBA00022801"/>
    </source>
</evidence>
<dbReference type="GO" id="GO:0016020">
    <property type="term" value="C:membrane"/>
    <property type="evidence" value="ECO:0007669"/>
    <property type="project" value="GOC"/>
</dbReference>
<evidence type="ECO:0000313" key="6">
    <source>
        <dbReference type="Proteomes" id="UP000824246"/>
    </source>
</evidence>
<evidence type="ECO:0000259" key="4">
    <source>
        <dbReference type="Pfam" id="PF00149"/>
    </source>
</evidence>
<dbReference type="GO" id="GO:0046872">
    <property type="term" value="F:metal ion binding"/>
    <property type="evidence" value="ECO:0007669"/>
    <property type="project" value="UniProtKB-KW"/>
</dbReference>
<comment type="caution">
    <text evidence="5">The sequence shown here is derived from an EMBL/GenBank/DDBJ whole genome shotgun (WGS) entry which is preliminary data.</text>
</comment>
<proteinExistence type="predicted"/>
<feature type="transmembrane region" description="Helical" evidence="3">
    <location>
        <begin position="107"/>
        <end position="126"/>
    </location>
</feature>
<evidence type="ECO:0000313" key="5">
    <source>
        <dbReference type="EMBL" id="HIX45151.1"/>
    </source>
</evidence>
<dbReference type="InterPro" id="IPR051158">
    <property type="entry name" value="Metallophosphoesterase_sf"/>
</dbReference>
<dbReference type="GO" id="GO:0009245">
    <property type="term" value="P:lipid A biosynthetic process"/>
    <property type="evidence" value="ECO:0007669"/>
    <property type="project" value="TreeGrafter"/>
</dbReference>
<protein>
    <submittedName>
        <fullName evidence="5">Metallophosphoesterase</fullName>
    </submittedName>
</protein>